<dbReference type="Proteomes" id="UP000254537">
    <property type="component" value="Chromosome"/>
</dbReference>
<keyword evidence="3" id="KW-0813">Transport</keyword>
<accession>A0A345YA76</accession>
<feature type="domain" description="TonB C-terminal" evidence="10">
    <location>
        <begin position="3"/>
        <end position="98"/>
    </location>
</feature>
<dbReference type="EMBL" id="CP031337">
    <property type="protein sequence ID" value="AXK40828.1"/>
    <property type="molecule type" value="Genomic_DNA"/>
</dbReference>
<evidence type="ECO:0000259" key="10">
    <source>
        <dbReference type="PROSITE" id="PS52015"/>
    </source>
</evidence>
<evidence type="ECO:0000256" key="1">
    <source>
        <dbReference type="ARBA" id="ARBA00004383"/>
    </source>
</evidence>
<dbReference type="PROSITE" id="PS52015">
    <property type="entry name" value="TONB_CTD"/>
    <property type="match status" value="1"/>
</dbReference>
<dbReference type="GO" id="GO:0031992">
    <property type="term" value="F:energy transducer activity"/>
    <property type="evidence" value="ECO:0007669"/>
    <property type="project" value="TreeGrafter"/>
</dbReference>
<dbReference type="Gene3D" id="3.30.1150.10">
    <property type="match status" value="1"/>
</dbReference>
<dbReference type="InterPro" id="IPR051045">
    <property type="entry name" value="TonB-dependent_transducer"/>
</dbReference>
<sequence>MTPPTHKGGYLNNPRPAYPPLSVELGEEGKVLLRVHVSVDGRAESADVERSSGFPRLDRAALTAVRGWRFVPARRGDEPIAFTYTVPLDFSIKKQTQS</sequence>
<proteinExistence type="inferred from homology"/>
<evidence type="ECO:0000256" key="2">
    <source>
        <dbReference type="ARBA" id="ARBA00006555"/>
    </source>
</evidence>
<keyword evidence="9" id="KW-0472">Membrane</keyword>
<evidence type="ECO:0000256" key="9">
    <source>
        <dbReference type="ARBA" id="ARBA00023136"/>
    </source>
</evidence>
<evidence type="ECO:0000256" key="7">
    <source>
        <dbReference type="ARBA" id="ARBA00022927"/>
    </source>
</evidence>
<dbReference type="SUPFAM" id="SSF74653">
    <property type="entry name" value="TolA/TonB C-terminal domain"/>
    <property type="match status" value="1"/>
</dbReference>
<evidence type="ECO:0000313" key="11">
    <source>
        <dbReference type="EMBL" id="AXK40828.1"/>
    </source>
</evidence>
<dbReference type="PANTHER" id="PTHR33446:SF2">
    <property type="entry name" value="PROTEIN TONB"/>
    <property type="match status" value="1"/>
</dbReference>
<organism evidence="11 12">
    <name type="scientific">Crenobacter cavernae</name>
    <dbReference type="NCBI Taxonomy" id="2290923"/>
    <lineage>
        <taxon>Bacteria</taxon>
        <taxon>Pseudomonadati</taxon>
        <taxon>Pseudomonadota</taxon>
        <taxon>Betaproteobacteria</taxon>
        <taxon>Neisseriales</taxon>
        <taxon>Neisseriaceae</taxon>
        <taxon>Crenobacter</taxon>
    </lineage>
</organism>
<dbReference type="KEGG" id="ccah:DWG20_06260"/>
<comment type="similarity">
    <text evidence="2">Belongs to the TonB family.</text>
</comment>
<keyword evidence="4" id="KW-1003">Cell membrane</keyword>
<evidence type="ECO:0000256" key="6">
    <source>
        <dbReference type="ARBA" id="ARBA00022692"/>
    </source>
</evidence>
<dbReference type="OrthoDB" id="9792439at2"/>
<keyword evidence="7" id="KW-0653">Protein transport</keyword>
<dbReference type="InterPro" id="IPR006260">
    <property type="entry name" value="TonB/TolA_C"/>
</dbReference>
<keyword evidence="6" id="KW-0812">Transmembrane</keyword>
<protein>
    <submittedName>
        <fullName evidence="11">Energy transducer TonB</fullName>
    </submittedName>
</protein>
<dbReference type="PANTHER" id="PTHR33446">
    <property type="entry name" value="PROTEIN TONB-RELATED"/>
    <property type="match status" value="1"/>
</dbReference>
<name>A0A345YA76_9NEIS</name>
<evidence type="ECO:0000256" key="3">
    <source>
        <dbReference type="ARBA" id="ARBA00022448"/>
    </source>
</evidence>
<evidence type="ECO:0000256" key="4">
    <source>
        <dbReference type="ARBA" id="ARBA00022475"/>
    </source>
</evidence>
<dbReference type="GO" id="GO:0015031">
    <property type="term" value="P:protein transport"/>
    <property type="evidence" value="ECO:0007669"/>
    <property type="project" value="UniProtKB-KW"/>
</dbReference>
<dbReference type="NCBIfam" id="TIGR01352">
    <property type="entry name" value="tonB_Cterm"/>
    <property type="match status" value="1"/>
</dbReference>
<dbReference type="GO" id="GO:0098797">
    <property type="term" value="C:plasma membrane protein complex"/>
    <property type="evidence" value="ECO:0007669"/>
    <property type="project" value="TreeGrafter"/>
</dbReference>
<evidence type="ECO:0000256" key="8">
    <source>
        <dbReference type="ARBA" id="ARBA00022989"/>
    </source>
</evidence>
<evidence type="ECO:0000313" key="12">
    <source>
        <dbReference type="Proteomes" id="UP000254537"/>
    </source>
</evidence>
<dbReference type="GO" id="GO:0055085">
    <property type="term" value="P:transmembrane transport"/>
    <property type="evidence" value="ECO:0007669"/>
    <property type="project" value="InterPro"/>
</dbReference>
<dbReference type="AlphaFoldDB" id="A0A345YA76"/>
<reference evidence="11 12" key="1">
    <citation type="submission" date="2018-07" db="EMBL/GenBank/DDBJ databases">
        <title>Crenobacter cavernae sp. nov., isolated from a karst cave.</title>
        <authorList>
            <person name="Zhu H."/>
        </authorList>
    </citation>
    <scope>NUCLEOTIDE SEQUENCE [LARGE SCALE GENOMIC DNA]</scope>
    <source>
        <strain evidence="11 12">K1W11S-77</strain>
    </source>
</reference>
<keyword evidence="5" id="KW-0997">Cell inner membrane</keyword>
<comment type="subcellular location">
    <subcellularLocation>
        <location evidence="1">Cell inner membrane</location>
        <topology evidence="1">Single-pass membrane protein</topology>
        <orientation evidence="1">Periplasmic side</orientation>
    </subcellularLocation>
</comment>
<dbReference type="Pfam" id="PF03544">
    <property type="entry name" value="TonB_C"/>
    <property type="match status" value="1"/>
</dbReference>
<evidence type="ECO:0000256" key="5">
    <source>
        <dbReference type="ARBA" id="ARBA00022519"/>
    </source>
</evidence>
<dbReference type="InterPro" id="IPR037682">
    <property type="entry name" value="TonB_C"/>
</dbReference>
<gene>
    <name evidence="11" type="ORF">DWG20_06260</name>
</gene>
<keyword evidence="8" id="KW-1133">Transmembrane helix</keyword>